<name>A0ABT5BY38_9BACT</name>
<evidence type="ECO:0000313" key="2">
    <source>
        <dbReference type="EMBL" id="MDC0679048.1"/>
    </source>
</evidence>
<evidence type="ECO:0000313" key="3">
    <source>
        <dbReference type="Proteomes" id="UP001217485"/>
    </source>
</evidence>
<dbReference type="Gene3D" id="3.10.450.40">
    <property type="match status" value="1"/>
</dbReference>
<accession>A0ABT5BY38</accession>
<protein>
    <submittedName>
        <fullName evidence="2">GPW/gp25 family protein</fullName>
    </submittedName>
</protein>
<gene>
    <name evidence="2" type="ORF">POL72_14995</name>
</gene>
<dbReference type="InterPro" id="IPR007048">
    <property type="entry name" value="IraD/Gp25-like"/>
</dbReference>
<evidence type="ECO:0000259" key="1">
    <source>
        <dbReference type="Pfam" id="PF04965"/>
    </source>
</evidence>
<comment type="caution">
    <text evidence="2">The sequence shown here is derived from an EMBL/GenBank/DDBJ whole genome shotgun (WGS) entry which is preliminary data.</text>
</comment>
<keyword evidence="3" id="KW-1185">Reference proteome</keyword>
<proteinExistence type="predicted"/>
<organism evidence="2 3">
    <name type="scientific">Sorangium atrum</name>
    <dbReference type="NCBI Taxonomy" id="2995308"/>
    <lineage>
        <taxon>Bacteria</taxon>
        <taxon>Pseudomonadati</taxon>
        <taxon>Myxococcota</taxon>
        <taxon>Polyangia</taxon>
        <taxon>Polyangiales</taxon>
        <taxon>Polyangiaceae</taxon>
        <taxon>Sorangium</taxon>
    </lineage>
</organism>
<sequence length="129" mass="14163">MSDAIRGLSFPFRITEGGGVAEQRGTDKLKENIVQILLTGAGERVMRRDYGGGLRKLLHDPSNVALKAIVQHQIAKAVSRFEPRVLVQSIEVEARRDGGAEQLWVSISYVIRRTRQTQSLSVPIGLGGI</sequence>
<dbReference type="Proteomes" id="UP001217485">
    <property type="component" value="Unassembled WGS sequence"/>
</dbReference>
<dbReference type="SUPFAM" id="SSF160719">
    <property type="entry name" value="gpW/gp25-like"/>
    <property type="match status" value="1"/>
</dbReference>
<dbReference type="RefSeq" id="WP_272095983.1">
    <property type="nucleotide sequence ID" value="NZ_JAQNDK010000002.1"/>
</dbReference>
<feature type="domain" description="IraD/Gp25-like" evidence="1">
    <location>
        <begin position="25"/>
        <end position="115"/>
    </location>
</feature>
<dbReference type="Pfam" id="PF04965">
    <property type="entry name" value="GPW_gp25"/>
    <property type="match status" value="1"/>
</dbReference>
<dbReference type="EMBL" id="JAQNDK010000002">
    <property type="protein sequence ID" value="MDC0679048.1"/>
    <property type="molecule type" value="Genomic_DNA"/>
</dbReference>
<reference evidence="2 3" key="1">
    <citation type="submission" date="2023-01" db="EMBL/GenBank/DDBJ databases">
        <title>Minimal conservation of predation-associated metabolite biosynthetic gene clusters underscores biosynthetic potential of Myxococcota including descriptions for ten novel species: Archangium lansinium sp. nov., Myxococcus landrumus sp. nov., Nannocystis bai.</title>
        <authorList>
            <person name="Ahearne A."/>
            <person name="Stevens C."/>
            <person name="Dowd S."/>
        </authorList>
    </citation>
    <scope>NUCLEOTIDE SEQUENCE [LARGE SCALE GENOMIC DNA]</scope>
    <source>
        <strain evidence="2 3">WIWO2</strain>
    </source>
</reference>